<proteinExistence type="predicted"/>
<dbReference type="EMBL" id="MU806726">
    <property type="protein sequence ID" value="KAJ3833303.1"/>
    <property type="molecule type" value="Genomic_DNA"/>
</dbReference>
<name>A0AA38NZ29_9AGAR</name>
<gene>
    <name evidence="2" type="ORF">F5878DRAFT_646049</name>
</gene>
<keyword evidence="3" id="KW-1185">Reference proteome</keyword>
<dbReference type="AlphaFoldDB" id="A0AA38NZ29"/>
<evidence type="ECO:0000313" key="2">
    <source>
        <dbReference type="EMBL" id="KAJ3833303.1"/>
    </source>
</evidence>
<reference evidence="2" key="1">
    <citation type="submission" date="2022-08" db="EMBL/GenBank/DDBJ databases">
        <authorList>
            <consortium name="DOE Joint Genome Institute"/>
            <person name="Min B."/>
            <person name="Riley R."/>
            <person name="Sierra-Patev S."/>
            <person name="Naranjo-Ortiz M."/>
            <person name="Looney B."/>
            <person name="Konkel Z."/>
            <person name="Slot J.C."/>
            <person name="Sakamoto Y."/>
            <person name="Steenwyk J.L."/>
            <person name="Rokas A."/>
            <person name="Carro J."/>
            <person name="Camarero S."/>
            <person name="Ferreira P."/>
            <person name="Molpeceres G."/>
            <person name="Ruiz-Duenas F.J."/>
            <person name="Serrano A."/>
            <person name="Henrissat B."/>
            <person name="Drula E."/>
            <person name="Hughes K.W."/>
            <person name="Mata J.L."/>
            <person name="Ishikawa N.K."/>
            <person name="Vargas-Isla R."/>
            <person name="Ushijima S."/>
            <person name="Smith C.A."/>
            <person name="Ahrendt S."/>
            <person name="Andreopoulos W."/>
            <person name="He G."/>
            <person name="Labutti K."/>
            <person name="Lipzen A."/>
            <person name="Ng V."/>
            <person name="Sandor L."/>
            <person name="Barry K."/>
            <person name="Martinez A.T."/>
            <person name="Xiao Y."/>
            <person name="Gibbons J.G."/>
            <person name="Terashima K."/>
            <person name="Hibbett D.S."/>
            <person name="Grigoriev I.V."/>
        </authorList>
    </citation>
    <scope>NUCLEOTIDE SEQUENCE</scope>
    <source>
        <strain evidence="2">TFB9207</strain>
    </source>
</reference>
<accession>A0AA38NZ29</accession>
<sequence>MPRKRTLSAIEKANRSPTEKLRIQQINRRKAERRYRRKIINNPSEHAKDRAASRRANMTEEDKAAAKEKQRAYNATYYLCHRDSILHAAMQKRARAYIDKHGESMFWRSYPHRVVKLRKEDNSN</sequence>
<organism evidence="2 3">
    <name type="scientific">Lentinula raphanica</name>
    <dbReference type="NCBI Taxonomy" id="153919"/>
    <lineage>
        <taxon>Eukaryota</taxon>
        <taxon>Fungi</taxon>
        <taxon>Dikarya</taxon>
        <taxon>Basidiomycota</taxon>
        <taxon>Agaricomycotina</taxon>
        <taxon>Agaricomycetes</taxon>
        <taxon>Agaricomycetidae</taxon>
        <taxon>Agaricales</taxon>
        <taxon>Marasmiineae</taxon>
        <taxon>Omphalotaceae</taxon>
        <taxon>Lentinula</taxon>
    </lineage>
</organism>
<evidence type="ECO:0000256" key="1">
    <source>
        <dbReference type="SAM" id="MobiDB-lite"/>
    </source>
</evidence>
<evidence type="ECO:0000313" key="3">
    <source>
        <dbReference type="Proteomes" id="UP001163846"/>
    </source>
</evidence>
<comment type="caution">
    <text evidence="2">The sequence shown here is derived from an EMBL/GenBank/DDBJ whole genome shotgun (WGS) entry which is preliminary data.</text>
</comment>
<feature type="region of interest" description="Disordered" evidence="1">
    <location>
        <begin position="39"/>
        <end position="67"/>
    </location>
</feature>
<protein>
    <submittedName>
        <fullName evidence="2">Uncharacterized protein</fullName>
    </submittedName>
</protein>
<dbReference type="Proteomes" id="UP001163846">
    <property type="component" value="Unassembled WGS sequence"/>
</dbReference>
<feature type="compositionally biased region" description="Basic and acidic residues" evidence="1">
    <location>
        <begin position="45"/>
        <end position="67"/>
    </location>
</feature>